<dbReference type="InterPro" id="IPR036116">
    <property type="entry name" value="FN3_sf"/>
</dbReference>
<dbReference type="PROSITE" id="PS50853">
    <property type="entry name" value="FN3"/>
    <property type="match status" value="1"/>
</dbReference>
<dbReference type="InterPro" id="IPR013783">
    <property type="entry name" value="Ig-like_fold"/>
</dbReference>
<evidence type="ECO:0000256" key="7">
    <source>
        <dbReference type="SAM" id="SignalP"/>
    </source>
</evidence>
<comment type="subcellular location">
    <subcellularLocation>
        <location evidence="1">Membrane</location>
        <topology evidence="1">Single-pass membrane protein</topology>
    </subcellularLocation>
</comment>
<dbReference type="SUPFAM" id="SSF49265">
    <property type="entry name" value="Fibronectin type III"/>
    <property type="match status" value="2"/>
</dbReference>
<evidence type="ECO:0000259" key="8">
    <source>
        <dbReference type="PROSITE" id="PS50853"/>
    </source>
</evidence>
<evidence type="ECO:0000256" key="5">
    <source>
        <dbReference type="ARBA" id="ARBA00023136"/>
    </source>
</evidence>
<dbReference type="Pfam" id="PF13882">
    <property type="entry name" value="Bravo_FIGEY"/>
    <property type="match status" value="1"/>
</dbReference>
<keyword evidence="7" id="KW-0732">Signal</keyword>
<name>A0ABV0PKT7_9TELE</name>
<feature type="domain" description="Fibronectin type-III" evidence="8">
    <location>
        <begin position="63"/>
        <end position="152"/>
    </location>
</feature>
<dbReference type="CDD" id="cd00063">
    <property type="entry name" value="FN3"/>
    <property type="match status" value="3"/>
</dbReference>
<feature type="region of interest" description="Disordered" evidence="6">
    <location>
        <begin position="141"/>
        <end position="163"/>
    </location>
</feature>
<evidence type="ECO:0000256" key="4">
    <source>
        <dbReference type="ARBA" id="ARBA00022989"/>
    </source>
</evidence>
<evidence type="ECO:0000313" key="9">
    <source>
        <dbReference type="EMBL" id="MEQ2183972.1"/>
    </source>
</evidence>
<keyword evidence="4" id="KW-1133">Transmembrane helix</keyword>
<feature type="chain" id="PRO_5045531722" description="Fibronectin type-III domain-containing protein" evidence="7">
    <location>
        <begin position="18"/>
        <end position="372"/>
    </location>
</feature>
<sequence>MTSTYVLMTCFMRACLTSSVSPIIKFALTNCVSTEYVIEFEDQGLKERGWEELKRVGGNQEHAVLSLWPYMSYRFRAIAINEKMDKRNFNGPDFKYKVQEAESTVEETGPNEEMKVISNLRPYSRYLLSIAVFNKKGEGPHSEPLPFNTEEGVTESDDSPLQKDEIDNPTVTHFTLKGLDRHNQYRFYLRGLTSAGKGEPIIMTGATTLDGGGSNWKKSEKVNSSQSFYQLRGLTPGSDYVLRFFYGNASFWETGIKTEGTVKDKEDGPMDSEARPMKEETFGEYSDLEEKRTASQPSLCEDNKMCSEDTLNFNGSSALTTELNLDESLASQISRQSEGPEGFHGMPENSPLNPTTIAPTTNGMPNSITILD</sequence>
<organism evidence="9 10">
    <name type="scientific">Goodea atripinnis</name>
    <dbReference type="NCBI Taxonomy" id="208336"/>
    <lineage>
        <taxon>Eukaryota</taxon>
        <taxon>Metazoa</taxon>
        <taxon>Chordata</taxon>
        <taxon>Craniata</taxon>
        <taxon>Vertebrata</taxon>
        <taxon>Euteleostomi</taxon>
        <taxon>Actinopterygii</taxon>
        <taxon>Neopterygii</taxon>
        <taxon>Teleostei</taxon>
        <taxon>Neoteleostei</taxon>
        <taxon>Acanthomorphata</taxon>
        <taxon>Ovalentaria</taxon>
        <taxon>Atherinomorphae</taxon>
        <taxon>Cyprinodontiformes</taxon>
        <taxon>Goodeidae</taxon>
        <taxon>Goodea</taxon>
    </lineage>
</organism>
<dbReference type="Gene3D" id="2.60.40.10">
    <property type="entry name" value="Immunoglobulins"/>
    <property type="match status" value="2"/>
</dbReference>
<accession>A0ABV0PKT7</accession>
<keyword evidence="10" id="KW-1185">Reference proteome</keyword>
<gene>
    <name evidence="9" type="ORF">GOODEAATRI_003369</name>
</gene>
<comment type="similarity">
    <text evidence="2">Belongs to the immunoglobulin superfamily. L1/neurofascin/NgCAM family.</text>
</comment>
<evidence type="ECO:0000256" key="6">
    <source>
        <dbReference type="SAM" id="MobiDB-lite"/>
    </source>
</evidence>
<evidence type="ECO:0000256" key="1">
    <source>
        <dbReference type="ARBA" id="ARBA00004167"/>
    </source>
</evidence>
<keyword evidence="3" id="KW-0812">Transmembrane</keyword>
<proteinExistence type="inferred from homology"/>
<protein>
    <recommendedName>
        <fullName evidence="8">Fibronectin type-III domain-containing protein</fullName>
    </recommendedName>
</protein>
<reference evidence="9 10" key="1">
    <citation type="submission" date="2021-06" db="EMBL/GenBank/DDBJ databases">
        <authorList>
            <person name="Palmer J.M."/>
        </authorList>
    </citation>
    <scope>NUCLEOTIDE SEQUENCE [LARGE SCALE GENOMIC DNA]</scope>
    <source>
        <strain evidence="9 10">GA_2019</strain>
        <tissue evidence="9">Muscle</tissue>
    </source>
</reference>
<dbReference type="InterPro" id="IPR003961">
    <property type="entry name" value="FN3_dom"/>
</dbReference>
<dbReference type="EMBL" id="JAHRIO010080093">
    <property type="protein sequence ID" value="MEQ2183972.1"/>
    <property type="molecule type" value="Genomic_DNA"/>
</dbReference>
<evidence type="ECO:0000256" key="3">
    <source>
        <dbReference type="ARBA" id="ARBA00022692"/>
    </source>
</evidence>
<keyword evidence="5" id="KW-0472">Membrane</keyword>
<comment type="caution">
    <text evidence="9">The sequence shown here is derived from an EMBL/GenBank/DDBJ whole genome shotgun (WGS) entry which is preliminary data.</text>
</comment>
<dbReference type="InterPro" id="IPR026966">
    <property type="entry name" value="Neurofascin/L1/NrCAM_C"/>
</dbReference>
<evidence type="ECO:0000256" key="2">
    <source>
        <dbReference type="ARBA" id="ARBA00008588"/>
    </source>
</evidence>
<feature type="signal peptide" evidence="7">
    <location>
        <begin position="1"/>
        <end position="17"/>
    </location>
</feature>
<evidence type="ECO:0000313" key="10">
    <source>
        <dbReference type="Proteomes" id="UP001476798"/>
    </source>
</evidence>
<dbReference type="Proteomes" id="UP001476798">
    <property type="component" value="Unassembled WGS sequence"/>
</dbReference>